<dbReference type="AlphaFoldDB" id="A0A2T7UC98"/>
<reference evidence="3" key="1">
    <citation type="submission" date="2017-04" db="EMBL/GenBank/DDBJ databases">
        <title>Unexpected and diverse lifestyles within the genus Limnohabitans.</title>
        <authorList>
            <person name="Kasalicky V."/>
            <person name="Mehrshad M."/>
            <person name="Andrei S.-A."/>
            <person name="Salcher M."/>
            <person name="Kratochvilova H."/>
            <person name="Simek K."/>
            <person name="Ghai R."/>
        </authorList>
    </citation>
    <scope>NUCLEOTIDE SEQUENCE [LARGE SCALE GENOMIC DNA]</scope>
    <source>
        <strain evidence="3">II-D5</strain>
    </source>
</reference>
<gene>
    <name evidence="3" type="ORF">H663_012790</name>
</gene>
<dbReference type="RefSeq" id="WP_053172913.1">
    <property type="nucleotide sequence ID" value="NZ_LFYT02000016.1"/>
</dbReference>
<comment type="caution">
    <text evidence="3">The sequence shown here is derived from an EMBL/GenBank/DDBJ whole genome shotgun (WGS) entry which is preliminary data.</text>
</comment>
<evidence type="ECO:0000256" key="1">
    <source>
        <dbReference type="SAM" id="Phobius"/>
    </source>
</evidence>
<protein>
    <recommendedName>
        <fullName evidence="5">TIGR01620 family protein</fullName>
    </recommendedName>
</protein>
<keyword evidence="1" id="KW-0812">Transmembrane</keyword>
<dbReference type="Proteomes" id="UP000037507">
    <property type="component" value="Unassembled WGS sequence"/>
</dbReference>
<dbReference type="EMBL" id="LFYT02000016">
    <property type="protein sequence ID" value="PVE42248.1"/>
    <property type="molecule type" value="Genomic_DNA"/>
</dbReference>
<feature type="signal peptide" evidence="2">
    <location>
        <begin position="1"/>
        <end position="19"/>
    </location>
</feature>
<dbReference type="OrthoDB" id="8907851at2"/>
<keyword evidence="4" id="KW-1185">Reference proteome</keyword>
<keyword evidence="1" id="KW-1133">Transmembrane helix</keyword>
<evidence type="ECO:0000313" key="4">
    <source>
        <dbReference type="Proteomes" id="UP000037507"/>
    </source>
</evidence>
<accession>A0A2T7UC98</accession>
<evidence type="ECO:0000313" key="3">
    <source>
        <dbReference type="EMBL" id="PVE42248.1"/>
    </source>
</evidence>
<name>A0A2T7UC98_9BURK</name>
<feature type="chain" id="PRO_5015396499" description="TIGR01620 family protein" evidence="2">
    <location>
        <begin position="20"/>
        <end position="155"/>
    </location>
</feature>
<keyword evidence="2" id="KW-0732">Signal</keyword>
<proteinExistence type="predicted"/>
<organism evidence="3 4">
    <name type="scientific">Limnohabitans planktonicus II-D5</name>
    <dbReference type="NCBI Taxonomy" id="1293045"/>
    <lineage>
        <taxon>Bacteria</taxon>
        <taxon>Pseudomonadati</taxon>
        <taxon>Pseudomonadota</taxon>
        <taxon>Betaproteobacteria</taxon>
        <taxon>Burkholderiales</taxon>
        <taxon>Comamonadaceae</taxon>
        <taxon>Limnohabitans</taxon>
    </lineage>
</organism>
<sequence>MTMSTKSMLGHLPAPAAVAAPASSTKTLATFLLAAGVAGLVVMADQLIDDWAETHVIASWLALWAVAVLAIGALRGVSRLFAQKMMATLDGWSARVARRRADERLWTMAQSDERLMHDLQTAMDRADVTQTASLDMSTLMDRRAARIVRNRLYYI</sequence>
<evidence type="ECO:0000256" key="2">
    <source>
        <dbReference type="SAM" id="SignalP"/>
    </source>
</evidence>
<keyword evidence="1" id="KW-0472">Membrane</keyword>
<feature type="transmembrane region" description="Helical" evidence="1">
    <location>
        <begin position="54"/>
        <end position="77"/>
    </location>
</feature>
<evidence type="ECO:0008006" key="5">
    <source>
        <dbReference type="Google" id="ProtNLM"/>
    </source>
</evidence>